<dbReference type="Pfam" id="PF00440">
    <property type="entry name" value="TetR_N"/>
    <property type="match status" value="1"/>
</dbReference>
<dbReference type="GO" id="GO:0000976">
    <property type="term" value="F:transcription cis-regulatory region binding"/>
    <property type="evidence" value="ECO:0007669"/>
    <property type="project" value="TreeGrafter"/>
</dbReference>
<accession>A0A848KNH3</accession>
<dbReference type="InterPro" id="IPR050109">
    <property type="entry name" value="HTH-type_TetR-like_transc_reg"/>
</dbReference>
<dbReference type="InterPro" id="IPR001647">
    <property type="entry name" value="HTH_TetR"/>
</dbReference>
<dbReference type="Pfam" id="PF21313">
    <property type="entry name" value="EthR_C"/>
    <property type="match status" value="1"/>
</dbReference>
<evidence type="ECO:0000313" key="6">
    <source>
        <dbReference type="EMBL" id="NMN99819.1"/>
    </source>
</evidence>
<name>A0A848KNH3_9ACTN</name>
<dbReference type="InterPro" id="IPR036271">
    <property type="entry name" value="Tet_transcr_reg_TetR-rel_C_sf"/>
</dbReference>
<dbReference type="GO" id="GO:0003700">
    <property type="term" value="F:DNA-binding transcription factor activity"/>
    <property type="evidence" value="ECO:0007669"/>
    <property type="project" value="TreeGrafter"/>
</dbReference>
<proteinExistence type="predicted"/>
<dbReference type="InterPro" id="IPR049397">
    <property type="entry name" value="EthR_C"/>
</dbReference>
<comment type="caution">
    <text evidence="6">The sequence shown here is derived from an EMBL/GenBank/DDBJ whole genome shotgun (WGS) entry which is preliminary data.</text>
</comment>
<dbReference type="SUPFAM" id="SSF48498">
    <property type="entry name" value="Tetracyclin repressor-like, C-terminal domain"/>
    <property type="match status" value="1"/>
</dbReference>
<dbReference type="PRINTS" id="PR00455">
    <property type="entry name" value="HTHTETR"/>
</dbReference>
<dbReference type="InterPro" id="IPR009057">
    <property type="entry name" value="Homeodomain-like_sf"/>
</dbReference>
<gene>
    <name evidence="6" type="ORF">HH308_01140</name>
</gene>
<keyword evidence="2 4" id="KW-0238">DNA-binding</keyword>
<dbReference type="Gene3D" id="1.10.357.10">
    <property type="entry name" value="Tetracycline Repressor, domain 2"/>
    <property type="match status" value="1"/>
</dbReference>
<dbReference type="Gene3D" id="1.10.10.60">
    <property type="entry name" value="Homeodomain-like"/>
    <property type="match status" value="1"/>
</dbReference>
<evidence type="ECO:0000256" key="2">
    <source>
        <dbReference type="ARBA" id="ARBA00023125"/>
    </source>
</evidence>
<protein>
    <submittedName>
        <fullName evidence="6">TetR/AcrR family transcriptional regulator</fullName>
    </submittedName>
</protein>
<keyword evidence="3" id="KW-0804">Transcription</keyword>
<feature type="domain" description="HTH tetR-type" evidence="5">
    <location>
        <begin position="21"/>
        <end position="81"/>
    </location>
</feature>
<evidence type="ECO:0000256" key="4">
    <source>
        <dbReference type="PROSITE-ProRule" id="PRU00335"/>
    </source>
</evidence>
<dbReference type="EMBL" id="JABBNB010000001">
    <property type="protein sequence ID" value="NMN99819.1"/>
    <property type="molecule type" value="Genomic_DNA"/>
</dbReference>
<feature type="DNA-binding region" description="H-T-H motif" evidence="4">
    <location>
        <begin position="44"/>
        <end position="63"/>
    </location>
</feature>
<evidence type="ECO:0000256" key="1">
    <source>
        <dbReference type="ARBA" id="ARBA00023015"/>
    </source>
</evidence>
<reference evidence="6 7" key="1">
    <citation type="submission" date="2020-04" db="EMBL/GenBank/DDBJ databases">
        <title>Gordonia sp. nov. TBRC 11910.</title>
        <authorList>
            <person name="Suriyachadkun C."/>
        </authorList>
    </citation>
    <scope>NUCLEOTIDE SEQUENCE [LARGE SCALE GENOMIC DNA]</scope>
    <source>
        <strain evidence="6 7">TBRC 11910</strain>
    </source>
</reference>
<organism evidence="6 7">
    <name type="scientific">Gordonia asplenii</name>
    <dbReference type="NCBI Taxonomy" id="2725283"/>
    <lineage>
        <taxon>Bacteria</taxon>
        <taxon>Bacillati</taxon>
        <taxon>Actinomycetota</taxon>
        <taxon>Actinomycetes</taxon>
        <taxon>Mycobacteriales</taxon>
        <taxon>Gordoniaceae</taxon>
        <taxon>Gordonia</taxon>
    </lineage>
</organism>
<dbReference type="PANTHER" id="PTHR30055:SF234">
    <property type="entry name" value="HTH-TYPE TRANSCRIPTIONAL REGULATOR BETI"/>
    <property type="match status" value="1"/>
</dbReference>
<evidence type="ECO:0000313" key="7">
    <source>
        <dbReference type="Proteomes" id="UP000550729"/>
    </source>
</evidence>
<dbReference type="SUPFAM" id="SSF46689">
    <property type="entry name" value="Homeodomain-like"/>
    <property type="match status" value="1"/>
</dbReference>
<keyword evidence="7" id="KW-1185">Reference proteome</keyword>
<dbReference type="PANTHER" id="PTHR30055">
    <property type="entry name" value="HTH-TYPE TRANSCRIPTIONAL REGULATOR RUTR"/>
    <property type="match status" value="1"/>
</dbReference>
<evidence type="ECO:0000259" key="5">
    <source>
        <dbReference type="PROSITE" id="PS50977"/>
    </source>
</evidence>
<sequence length="209" mass="23247">MDIPVLADTSALREPSTARGERTRANLIAAARRVFERKGYLDAKLSDITTSARCSTGTFYTYFTDKAEILQAVLEAVQDDMLHPQVPVHGDGSLRGQIEAGNREYLDGYRRNAKMMKLLDQVAAIDPAFRDVRRRRSNAFVQRNARAIGALQAAGLADPGLDPAIAAKALSAMVSRLAFHTFCFEEEIDFEMLVRTCTDLWVNALRLPR</sequence>
<dbReference type="RefSeq" id="WP_170192313.1">
    <property type="nucleotide sequence ID" value="NZ_JABBNB010000001.1"/>
</dbReference>
<dbReference type="Proteomes" id="UP000550729">
    <property type="component" value="Unassembled WGS sequence"/>
</dbReference>
<evidence type="ECO:0000256" key="3">
    <source>
        <dbReference type="ARBA" id="ARBA00023163"/>
    </source>
</evidence>
<dbReference type="AlphaFoldDB" id="A0A848KNH3"/>
<dbReference type="PROSITE" id="PS50977">
    <property type="entry name" value="HTH_TETR_2"/>
    <property type="match status" value="1"/>
</dbReference>
<keyword evidence="1" id="KW-0805">Transcription regulation</keyword>